<dbReference type="AlphaFoldDB" id="A0A2H3NL56"/>
<keyword evidence="8" id="KW-1133">Transmembrane helix</keyword>
<evidence type="ECO:0000256" key="7">
    <source>
        <dbReference type="SAM" id="MobiDB-lite"/>
    </source>
</evidence>
<dbReference type="Pfam" id="PF01145">
    <property type="entry name" value="Band_7"/>
    <property type="match status" value="1"/>
</dbReference>
<dbReference type="GO" id="GO:0012505">
    <property type="term" value="C:endomembrane system"/>
    <property type="evidence" value="ECO:0007669"/>
    <property type="project" value="UniProtKB-SubCell"/>
</dbReference>
<evidence type="ECO:0000256" key="5">
    <source>
        <dbReference type="ARBA" id="ARBA00023136"/>
    </source>
</evidence>
<comment type="similarity">
    <text evidence="3">Belongs to the band 7/mec-2 family. Flotillin subfamily.</text>
</comment>
<dbReference type="InterPro" id="IPR001107">
    <property type="entry name" value="Band_7"/>
</dbReference>
<dbReference type="Gene3D" id="3.30.479.30">
    <property type="entry name" value="Band 7 domain"/>
    <property type="match status" value="1"/>
</dbReference>
<feature type="region of interest" description="Disordered" evidence="7">
    <location>
        <begin position="256"/>
        <end position="291"/>
    </location>
</feature>
<feature type="compositionally biased region" description="Low complexity" evidence="7">
    <location>
        <begin position="272"/>
        <end position="286"/>
    </location>
</feature>
<reference evidence="11 12" key="1">
    <citation type="submission" date="2017-10" db="EMBL/GenBank/DDBJ databases">
        <title>Draft genome of Longimonas halophila.</title>
        <authorList>
            <person name="Goh K.M."/>
            <person name="Shamsir M.S."/>
            <person name="Lim S.W."/>
        </authorList>
    </citation>
    <scope>NUCLEOTIDE SEQUENCE [LARGE SCALE GENOMIC DNA]</scope>
    <source>
        <strain evidence="11 12">KCTC 42399</strain>
    </source>
</reference>
<evidence type="ECO:0000256" key="3">
    <source>
        <dbReference type="ARBA" id="ARBA00007161"/>
    </source>
</evidence>
<dbReference type="GO" id="GO:0005886">
    <property type="term" value="C:plasma membrane"/>
    <property type="evidence" value="ECO:0007669"/>
    <property type="project" value="TreeGrafter"/>
</dbReference>
<dbReference type="Pfam" id="PF15975">
    <property type="entry name" value="Flot"/>
    <property type="match status" value="1"/>
</dbReference>
<sequence length="606" mass="67347">MGASTVTLLLFGGIGLLVFALVLFSMISKFFVKAEAGEALVKTGFGLATPGVSLSSAFVIPLIHRVDTLDLTVKTVRIVRREHESLSCADGIRAEVEVDFYIKINPMEDDIQHVAATIGCDRASNIAILRELFEAKFADALKTAGAKLQFDQLYHNRRAFRDEILAALGEDGDQEIVLNGYKLDDVAIQYLEQLPLEMHNEDNVLDARGRKEIAERTSSEVESANQRLRQKEVTIAEQDREAQVRQLSIEQDIKEREAKQEREIREAESTEHAQTQKTEAQQQQVAEEARIRTERRVRVAEEEREQEVMEAEIKRERSVSLAKEQKQEEIESAKVRRERAVSLANEEKQQDIEIARINREAAEAEAQKTKLTKLEETALQEAEFVRADEQKETVRAVERANRTKQIEVIEAEQDAEVERQERQVEADVQAYEIRTVAEANLEAAQLDADAAEKKALAVKTVGLAEAEVRRAELDAENAIQQQVILAQSLEQLIPQLPELVEKLVQPAEQIDSIRVLNVNGLEGSPSLSAQPGGDGAQGRSSSITGDVMGTVLNVGLLMPVIREVMQGLQGNEDADRLIETLRNVPGGQSLLDSVDVEVSPSDGNDA</sequence>
<dbReference type="Proteomes" id="UP000221024">
    <property type="component" value="Unassembled WGS sequence"/>
</dbReference>
<dbReference type="SUPFAM" id="SSF117892">
    <property type="entry name" value="Band 7/SPFH domain"/>
    <property type="match status" value="1"/>
</dbReference>
<feature type="coiled-coil region" evidence="6">
    <location>
        <begin position="434"/>
        <end position="483"/>
    </location>
</feature>
<gene>
    <name evidence="11" type="ORF">CRI93_08925</name>
</gene>
<feature type="compositionally biased region" description="Basic and acidic residues" evidence="7">
    <location>
        <begin position="256"/>
        <end position="271"/>
    </location>
</feature>
<keyword evidence="8" id="KW-0812">Transmembrane</keyword>
<feature type="domain" description="Band 7" evidence="9">
    <location>
        <begin position="33"/>
        <end position="281"/>
    </location>
</feature>
<dbReference type="InterPro" id="IPR027705">
    <property type="entry name" value="Flotillin_fam"/>
</dbReference>
<evidence type="ECO:0000256" key="2">
    <source>
        <dbReference type="ARBA" id="ARBA00004236"/>
    </source>
</evidence>
<evidence type="ECO:0000313" key="11">
    <source>
        <dbReference type="EMBL" id="PEN06750.1"/>
    </source>
</evidence>
<organism evidence="11 12">
    <name type="scientific">Longimonas halophila</name>
    <dbReference type="NCBI Taxonomy" id="1469170"/>
    <lineage>
        <taxon>Bacteria</taxon>
        <taxon>Pseudomonadati</taxon>
        <taxon>Rhodothermota</taxon>
        <taxon>Rhodothermia</taxon>
        <taxon>Rhodothermales</taxon>
        <taxon>Salisaetaceae</taxon>
        <taxon>Longimonas</taxon>
    </lineage>
</organism>
<evidence type="ECO:0000256" key="4">
    <source>
        <dbReference type="ARBA" id="ARBA00022475"/>
    </source>
</evidence>
<evidence type="ECO:0000256" key="1">
    <source>
        <dbReference type="ARBA" id="ARBA00004167"/>
    </source>
</evidence>
<dbReference type="PANTHER" id="PTHR13806">
    <property type="entry name" value="FLOTILLIN-RELATED"/>
    <property type="match status" value="1"/>
</dbReference>
<evidence type="ECO:0000256" key="6">
    <source>
        <dbReference type="SAM" id="Coils"/>
    </source>
</evidence>
<dbReference type="InterPro" id="IPR036013">
    <property type="entry name" value="Band_7/SPFH_dom_sf"/>
</dbReference>
<comment type="subcellular location">
    <subcellularLocation>
        <location evidence="2">Cell membrane</location>
    </subcellularLocation>
    <subcellularLocation>
        <location evidence="1">Membrane</location>
        <topology evidence="1">Single-pass membrane protein</topology>
    </subcellularLocation>
</comment>
<dbReference type="OrthoDB" id="9815577at2"/>
<evidence type="ECO:0000259" key="10">
    <source>
        <dbReference type="Pfam" id="PF15975"/>
    </source>
</evidence>
<dbReference type="EMBL" id="PDEP01000007">
    <property type="protein sequence ID" value="PEN06750.1"/>
    <property type="molecule type" value="Genomic_DNA"/>
</dbReference>
<evidence type="ECO:0000313" key="12">
    <source>
        <dbReference type="Proteomes" id="UP000221024"/>
    </source>
</evidence>
<feature type="transmembrane region" description="Helical" evidence="8">
    <location>
        <begin position="6"/>
        <end position="27"/>
    </location>
</feature>
<protein>
    <submittedName>
        <fullName evidence="11">Uncharacterized protein</fullName>
    </submittedName>
</protein>
<keyword evidence="4" id="KW-1003">Cell membrane</keyword>
<evidence type="ECO:0000259" key="9">
    <source>
        <dbReference type="Pfam" id="PF01145"/>
    </source>
</evidence>
<keyword evidence="12" id="KW-1185">Reference proteome</keyword>
<comment type="caution">
    <text evidence="11">The sequence shown here is derived from an EMBL/GenBank/DDBJ whole genome shotgun (WGS) entry which is preliminary data.</text>
</comment>
<keyword evidence="5 8" id="KW-0472">Membrane</keyword>
<accession>A0A2H3NL56</accession>
<dbReference type="RefSeq" id="WP_098062276.1">
    <property type="nucleotide sequence ID" value="NZ_PDEP01000007.1"/>
</dbReference>
<evidence type="ECO:0000256" key="8">
    <source>
        <dbReference type="SAM" id="Phobius"/>
    </source>
</evidence>
<dbReference type="PANTHER" id="PTHR13806:SF31">
    <property type="entry name" value="FLOTILLIN-LIKE PROTEIN 1-RELATED"/>
    <property type="match status" value="1"/>
</dbReference>
<name>A0A2H3NL56_9BACT</name>
<feature type="domain" description="Flotillin C-terminal" evidence="10">
    <location>
        <begin position="443"/>
        <end position="566"/>
    </location>
</feature>
<dbReference type="InterPro" id="IPR031905">
    <property type="entry name" value="Flotillin_C"/>
</dbReference>
<proteinExistence type="inferred from homology"/>
<keyword evidence="6" id="KW-0175">Coiled coil</keyword>